<reference evidence="1" key="1">
    <citation type="submission" date="2024-03" db="EMBL/GenBank/DDBJ databases">
        <title>Diverse circular DNA viruses in blood, oral, and fecal samples of captive lemurs.</title>
        <authorList>
            <person name="Paietta E.N."/>
            <person name="Kraberger S."/>
            <person name="Lund M.C."/>
            <person name="Custer J.M."/>
            <person name="Vargas K.M."/>
            <person name="Ehmke E.E."/>
            <person name="Yoder A.D."/>
            <person name="Varsani A."/>
        </authorList>
    </citation>
    <scope>NUCLEOTIDE SEQUENCE</scope>
    <source>
        <strain evidence="1">Duke_21_1</strain>
    </source>
</reference>
<evidence type="ECO:0000313" key="1">
    <source>
        <dbReference type="EMBL" id="XCD03687.1"/>
    </source>
</evidence>
<proteinExistence type="predicted"/>
<accession>A0AAU8AX00</accession>
<organism evidence="1">
    <name type="scientific">Dulem virus 40</name>
    <dbReference type="NCBI Taxonomy" id="3145758"/>
    <lineage>
        <taxon>Viruses</taxon>
        <taxon>Duplodnaviria</taxon>
        <taxon>Heunggongvirae</taxon>
        <taxon>Uroviricota</taxon>
        <taxon>Caudoviricetes</taxon>
    </lineage>
</organism>
<dbReference type="EMBL" id="PP511379">
    <property type="protein sequence ID" value="XCD03687.1"/>
    <property type="molecule type" value="Genomic_DNA"/>
</dbReference>
<name>A0AAU8AX00_9CAUD</name>
<sequence>MNKFERVLLNFGPLVLSTCFHIAVSTERYEDCAEMKRIAERYDIDLGTSIEDWQMEFWKRGLSGETAISNAPVYLAEALGQIGYLRLS</sequence>
<protein>
    <submittedName>
        <fullName evidence="1">Uncharacterized protein</fullName>
    </submittedName>
</protein>